<reference evidence="5 6" key="1">
    <citation type="submission" date="2014-09" db="EMBL/GenBank/DDBJ databases">
        <title>Isolation and characterization of Aurantimonas altamirensis ON-56566 from clinical sample following a dog bite.</title>
        <authorList>
            <person name="Eshaghi A."/>
            <person name="Li A."/>
            <person name="Shahinas D."/>
            <person name="Bahn P."/>
            <person name="Kus J.V."/>
            <person name="Patel S.N."/>
        </authorList>
    </citation>
    <scope>NUCLEOTIDE SEQUENCE [LARGE SCALE GENOMIC DNA]</scope>
    <source>
        <strain evidence="5 6">ON-56566</strain>
    </source>
</reference>
<dbReference type="EMBL" id="JRFJ01000001">
    <property type="protein sequence ID" value="KHJ56130.1"/>
    <property type="molecule type" value="Genomic_DNA"/>
</dbReference>
<dbReference type="STRING" id="370622.LA66_05890"/>
<dbReference type="OrthoDB" id="9805351at2"/>
<dbReference type="SUPFAM" id="SSF51905">
    <property type="entry name" value="FAD/NAD(P)-binding domain"/>
    <property type="match status" value="1"/>
</dbReference>
<keyword evidence="1" id="KW-0285">Flavoprotein</keyword>
<keyword evidence="2" id="KW-0560">Oxidoreductase</keyword>
<name>A0A0B1QBF9_9HYPH</name>
<dbReference type="Pfam" id="PF02910">
    <property type="entry name" value="Succ_DH_flav_C"/>
    <property type="match status" value="1"/>
</dbReference>
<protein>
    <submittedName>
        <fullName evidence="5">Oxidoreductase</fullName>
    </submittedName>
</protein>
<dbReference type="InterPro" id="IPR003953">
    <property type="entry name" value="FAD-dep_OxRdtase_2_FAD-bd"/>
</dbReference>
<dbReference type="PRINTS" id="PR00368">
    <property type="entry name" value="FADPNR"/>
</dbReference>
<dbReference type="GO" id="GO:0050660">
    <property type="term" value="F:flavin adenine dinucleotide binding"/>
    <property type="evidence" value="ECO:0007669"/>
    <property type="project" value="TreeGrafter"/>
</dbReference>
<dbReference type="AlphaFoldDB" id="A0A0B1QBF9"/>
<dbReference type="Gene3D" id="3.50.50.60">
    <property type="entry name" value="FAD/NAD(P)-binding domain"/>
    <property type="match status" value="1"/>
</dbReference>
<dbReference type="GO" id="GO:0009055">
    <property type="term" value="F:electron transfer activity"/>
    <property type="evidence" value="ECO:0007669"/>
    <property type="project" value="TreeGrafter"/>
</dbReference>
<dbReference type="Pfam" id="PF00890">
    <property type="entry name" value="FAD_binding_2"/>
    <property type="match status" value="1"/>
</dbReference>
<accession>A0A0B1QBF9</accession>
<dbReference type="GO" id="GO:0005886">
    <property type="term" value="C:plasma membrane"/>
    <property type="evidence" value="ECO:0007669"/>
    <property type="project" value="TreeGrafter"/>
</dbReference>
<dbReference type="GO" id="GO:0000104">
    <property type="term" value="F:succinate dehydrogenase activity"/>
    <property type="evidence" value="ECO:0007669"/>
    <property type="project" value="TreeGrafter"/>
</dbReference>
<evidence type="ECO:0000259" key="3">
    <source>
        <dbReference type="Pfam" id="PF00890"/>
    </source>
</evidence>
<comment type="caution">
    <text evidence="5">The sequence shown here is derived from an EMBL/GenBank/DDBJ whole genome shotgun (WGS) entry which is preliminary data.</text>
</comment>
<dbReference type="PANTHER" id="PTHR11632">
    <property type="entry name" value="SUCCINATE DEHYDROGENASE 2 FLAVOPROTEIN SUBUNIT"/>
    <property type="match status" value="1"/>
</dbReference>
<dbReference type="RefSeq" id="WP_039189531.1">
    <property type="nucleotide sequence ID" value="NZ_JRFJ01000001.1"/>
</dbReference>
<feature type="domain" description="Fumarate reductase/succinate dehydrogenase flavoprotein-like C-terminal" evidence="4">
    <location>
        <begin position="442"/>
        <end position="510"/>
    </location>
</feature>
<dbReference type="GO" id="GO:0009061">
    <property type="term" value="P:anaerobic respiration"/>
    <property type="evidence" value="ECO:0007669"/>
    <property type="project" value="TreeGrafter"/>
</dbReference>
<evidence type="ECO:0000256" key="1">
    <source>
        <dbReference type="ARBA" id="ARBA00022630"/>
    </source>
</evidence>
<dbReference type="InterPro" id="IPR037099">
    <property type="entry name" value="Fum_R/Succ_DH_flav-like_C_sf"/>
</dbReference>
<dbReference type="Gene3D" id="1.20.58.100">
    <property type="entry name" value="Fumarate reductase/succinate dehydrogenase flavoprotein-like, C-terminal domain"/>
    <property type="match status" value="1"/>
</dbReference>
<dbReference type="InterPro" id="IPR015939">
    <property type="entry name" value="Fum_Rdtase/Succ_DH_flav-like_C"/>
</dbReference>
<dbReference type="InterPro" id="IPR030664">
    <property type="entry name" value="SdhA/FrdA/AprA"/>
</dbReference>
<dbReference type="PRINTS" id="PR00411">
    <property type="entry name" value="PNDRDTASEI"/>
</dbReference>
<proteinExistence type="predicted"/>
<dbReference type="Proteomes" id="UP000030826">
    <property type="component" value="Unassembled WGS sequence"/>
</dbReference>
<feature type="domain" description="FAD-dependent oxidoreductase 2 FAD-binding" evidence="3">
    <location>
        <begin position="19"/>
        <end position="223"/>
    </location>
</feature>
<evidence type="ECO:0000313" key="6">
    <source>
        <dbReference type="Proteomes" id="UP000030826"/>
    </source>
</evidence>
<evidence type="ECO:0000256" key="2">
    <source>
        <dbReference type="ARBA" id="ARBA00023002"/>
    </source>
</evidence>
<dbReference type="SUPFAM" id="SSF46977">
    <property type="entry name" value="Succinate dehydrogenase/fumarate reductase flavoprotein C-terminal domain"/>
    <property type="match status" value="1"/>
</dbReference>
<dbReference type="PANTHER" id="PTHR11632:SF73">
    <property type="entry name" value="BLR3196 PROTEIN"/>
    <property type="match status" value="1"/>
</dbReference>
<sequence length="544" mass="56954">MATARKDRSLPNGTVLGCDVLVVGGGPAAAWAALSAVDAGARVVLADKGYFGTSGATAPSNTGTWCVPPGEARATAVDARWKKTAGMADRRWMMRCVDTCYDNLSRLVEWGYPFPSDDGGNLYVANLRGPDYMRFMRERVSKAGVRILDHHPILELIGDGASISGAAGMARANGHDFRIEAGSVVLATGGCAFFERILGGTGLTGDGHLFALEAGGALSGMEFSGKYTLAPYGSSVNKGLPFRWASFYREDGAPLVGPDGAPLTNGIGGAERAIAAALMEGPVFARLDLANAPLRDALRRGQPNCFAPYDRMRLDPFEDRFRIEMKYEGTIRGTGGIRIASAECATGVAGLFVAGDAASRENVTGAISGGGAINASWAMASGWWAGHGAACFAARRPGIDAGRLTPLGRTGLRGASSVRPVDIAAAATLVHAEIAPLGKSYIRDAATLQESRSTVDAVWQNLHDHLEATGRERLRARELVAVTAASRATLAAAVLRRESRGVHRRADFPAEIPGMARRIIVSGLQSVSAELEAMPEAISAGVAS</sequence>
<evidence type="ECO:0000313" key="5">
    <source>
        <dbReference type="EMBL" id="KHJ56130.1"/>
    </source>
</evidence>
<gene>
    <name evidence="5" type="ORF">LA66_05890</name>
</gene>
<organism evidence="5 6">
    <name type="scientific">Aureimonas altamirensis</name>
    <dbReference type="NCBI Taxonomy" id="370622"/>
    <lineage>
        <taxon>Bacteria</taxon>
        <taxon>Pseudomonadati</taxon>
        <taxon>Pseudomonadota</taxon>
        <taxon>Alphaproteobacteria</taxon>
        <taxon>Hyphomicrobiales</taxon>
        <taxon>Aurantimonadaceae</taxon>
        <taxon>Aureimonas</taxon>
    </lineage>
</organism>
<evidence type="ECO:0000259" key="4">
    <source>
        <dbReference type="Pfam" id="PF02910"/>
    </source>
</evidence>
<dbReference type="InterPro" id="IPR036188">
    <property type="entry name" value="FAD/NAD-bd_sf"/>
</dbReference>